<reference evidence="10 11" key="1">
    <citation type="journal article" date="2012" name="PLoS Pathog.">
        <title>Diverse lifestyles and strategies of plant pathogenesis encoded in the genomes of eighteen Dothideomycetes fungi.</title>
        <authorList>
            <person name="Ohm R.A."/>
            <person name="Feau N."/>
            <person name="Henrissat B."/>
            <person name="Schoch C.L."/>
            <person name="Horwitz B.A."/>
            <person name="Barry K.W."/>
            <person name="Condon B.J."/>
            <person name="Copeland A.C."/>
            <person name="Dhillon B."/>
            <person name="Glaser F."/>
            <person name="Hesse C.N."/>
            <person name="Kosti I."/>
            <person name="LaButti K."/>
            <person name="Lindquist E.A."/>
            <person name="Lucas S."/>
            <person name="Salamov A.A."/>
            <person name="Bradshaw R.E."/>
            <person name="Ciuffetti L."/>
            <person name="Hamelin R.C."/>
            <person name="Kema G.H.J."/>
            <person name="Lawrence C."/>
            <person name="Scott J.A."/>
            <person name="Spatafora J.W."/>
            <person name="Turgeon B.G."/>
            <person name="de Wit P.J.G.M."/>
            <person name="Zhong S."/>
            <person name="Goodwin S.B."/>
            <person name="Grigoriev I.V."/>
        </authorList>
    </citation>
    <scope>NUCLEOTIDE SEQUENCE [LARGE SCALE GENOMIC DNA]</scope>
    <source>
        <strain evidence="10 11">SO2202</strain>
    </source>
</reference>
<keyword evidence="5" id="KW-0067">ATP-binding</keyword>
<dbReference type="PANTHER" id="PTHR12172">
    <property type="entry name" value="CELL CYCLE CHECKPOINT PROTEIN RAD17"/>
    <property type="match status" value="1"/>
</dbReference>
<dbReference type="GO" id="GO:0003689">
    <property type="term" value="F:DNA clamp loader activity"/>
    <property type="evidence" value="ECO:0007669"/>
    <property type="project" value="TreeGrafter"/>
</dbReference>
<name>N1QGH6_SPHMS</name>
<protein>
    <recommendedName>
        <fullName evidence="9">Checkpoint protein RAD24-like helical bundle domain-containing protein</fullName>
    </recommendedName>
</protein>
<gene>
    <name evidence="10" type="ORF">SEPMUDRAFT_55499</name>
</gene>
<evidence type="ECO:0000256" key="1">
    <source>
        <dbReference type="ARBA" id="ARBA00004123"/>
    </source>
</evidence>
<evidence type="ECO:0000256" key="5">
    <source>
        <dbReference type="ARBA" id="ARBA00022840"/>
    </source>
</evidence>
<dbReference type="STRING" id="692275.N1QGH6"/>
<dbReference type="HOGENOM" id="CLU_006397_0_0_1"/>
<feature type="compositionally biased region" description="Polar residues" evidence="8">
    <location>
        <begin position="160"/>
        <end position="169"/>
    </location>
</feature>
<evidence type="ECO:0000259" key="9">
    <source>
        <dbReference type="Pfam" id="PF25812"/>
    </source>
</evidence>
<keyword evidence="11" id="KW-1185">Reference proteome</keyword>
<evidence type="ECO:0000313" key="11">
    <source>
        <dbReference type="Proteomes" id="UP000016931"/>
    </source>
</evidence>
<evidence type="ECO:0000256" key="4">
    <source>
        <dbReference type="ARBA" id="ARBA00022763"/>
    </source>
</evidence>
<keyword evidence="3" id="KW-0547">Nucleotide-binding</keyword>
<dbReference type="AlphaFoldDB" id="N1QGH6"/>
<dbReference type="Gene3D" id="3.40.50.300">
    <property type="entry name" value="P-loop containing nucleotide triphosphate hydrolases"/>
    <property type="match status" value="1"/>
</dbReference>
<dbReference type="EMBL" id="KB456260">
    <property type="protein sequence ID" value="EMF16306.1"/>
    <property type="molecule type" value="Genomic_DNA"/>
</dbReference>
<feature type="compositionally biased region" description="Acidic residues" evidence="8">
    <location>
        <begin position="779"/>
        <end position="793"/>
    </location>
</feature>
<sequence length="854" mass="93451">MAPRGSQKSSRWTDPDPKGNRPITSNEEGPKRLKPLSKALSKAKAGTTETESPSPPKKRNGRVKANDQSNPGGRPIQSFFNSAAQKQQSSQYVPNSEKLAPLHNEVETIQDCTDEDEAAEDSSQTTLSKGSSTALAARKRKFGAANNFERTNEPVRHASQKFQKTSNGERVTAAAKSHDISTPWTERFAPNDLSELAVHKRKVADVRKWLDLAYRERHQKVLILKGAAGTAKTTTLRLLARDIGIELIEWRESSASDNTSEGVIASVQRFADFVARAGNVQGLTLSTDKNAVAPAVESQPDIGQSSAAREHRQALLVEEFPNTFSKASSALQSFRTTLARYVMSTVEADAWPTPVVLVISETLLSTNTASADSFTAHRLLGPELTSNPNINTIEFNPIAPTILTKALEMIVVKEARKSGKRKTPGPDILKRLAECGDIRSAVSSLEFLCVRGDEGDTWSSKVAFTKPKHARAPAPTTKAEQDAMRLISNRESSLGIFHSVGKVVYNKRMDPIAGQPVAQPPPWLSHYNRTKASETDPNLLLDELGTDTTTFMAALHENYALSCASPTAEQRLDSLLGCMENLSDSDILSLDRFSFGTRAFSGSATDTLRQDEMCFQVAVRGLLFSLPHPVHRSEAGNGKRGDAHRMFYPASLRIWRRREEIESEFHAVIDQIASAAGLDHMKDATTTTSSTPSTGIETWKQNKFGKQPPKPSPHSNSPDSLLLETPPPKLSSQAKNEMLLDRLPYMAQILRATGKFTKQQQLRNQILSITQIKGNVLPGDDDADDSEDEDEEAAHDGGAAVEAWATDRPHAEDKSMSSKTAGSASRPVVVLQKKSIPVEKRVQSLVLEDDDIED</sequence>
<dbReference type="InterPro" id="IPR057927">
    <property type="entry name" value="RAD24-like_helical"/>
</dbReference>
<dbReference type="eggNOG" id="KOG1970">
    <property type="taxonomic scope" value="Eukaryota"/>
</dbReference>
<evidence type="ECO:0000256" key="7">
    <source>
        <dbReference type="ARBA" id="ARBA00023306"/>
    </source>
</evidence>
<dbReference type="GO" id="GO:0006281">
    <property type="term" value="P:DNA repair"/>
    <property type="evidence" value="ECO:0007669"/>
    <property type="project" value="InterPro"/>
</dbReference>
<accession>N1QGH6</accession>
<evidence type="ECO:0000256" key="2">
    <source>
        <dbReference type="ARBA" id="ARBA00006168"/>
    </source>
</evidence>
<feature type="compositionally biased region" description="Polar residues" evidence="8">
    <location>
        <begin position="121"/>
        <end position="134"/>
    </location>
</feature>
<evidence type="ECO:0000313" key="10">
    <source>
        <dbReference type="EMBL" id="EMF16306.1"/>
    </source>
</evidence>
<dbReference type="PANTHER" id="PTHR12172:SF0">
    <property type="entry name" value="CELL CYCLE CHECKPOINT PROTEIN RAD17"/>
    <property type="match status" value="1"/>
</dbReference>
<dbReference type="GeneID" id="27906499"/>
<keyword evidence="6" id="KW-0539">Nucleus</keyword>
<dbReference type="GO" id="GO:0000077">
    <property type="term" value="P:DNA damage checkpoint signaling"/>
    <property type="evidence" value="ECO:0007669"/>
    <property type="project" value="TreeGrafter"/>
</dbReference>
<feature type="domain" description="Checkpoint protein RAD24-like helical bundle" evidence="9">
    <location>
        <begin position="491"/>
        <end position="591"/>
    </location>
</feature>
<dbReference type="InterPro" id="IPR027417">
    <property type="entry name" value="P-loop_NTPase"/>
</dbReference>
<comment type="similarity">
    <text evidence="2">Belongs to the rad17/RAD24 family.</text>
</comment>
<comment type="subcellular location">
    <subcellularLocation>
        <location evidence="1">Nucleus</location>
    </subcellularLocation>
</comment>
<feature type="region of interest" description="Disordered" evidence="8">
    <location>
        <begin position="113"/>
        <end position="178"/>
    </location>
</feature>
<dbReference type="GO" id="GO:0033314">
    <property type="term" value="P:mitotic DNA replication checkpoint signaling"/>
    <property type="evidence" value="ECO:0007669"/>
    <property type="project" value="TreeGrafter"/>
</dbReference>
<dbReference type="Proteomes" id="UP000016931">
    <property type="component" value="Unassembled WGS sequence"/>
</dbReference>
<dbReference type="RefSeq" id="XP_016764427.1">
    <property type="nucleotide sequence ID" value="XM_016909362.1"/>
</dbReference>
<feature type="compositionally biased region" description="Basic and acidic residues" evidence="8">
    <location>
        <begin position="805"/>
        <end position="816"/>
    </location>
</feature>
<evidence type="ECO:0000256" key="8">
    <source>
        <dbReference type="SAM" id="MobiDB-lite"/>
    </source>
</evidence>
<dbReference type="Pfam" id="PF25812">
    <property type="entry name" value="RAD24_helical"/>
    <property type="match status" value="1"/>
</dbReference>
<feature type="region of interest" description="Disordered" evidence="8">
    <location>
        <begin position="683"/>
        <end position="731"/>
    </location>
</feature>
<proteinExistence type="inferred from homology"/>
<evidence type="ECO:0000256" key="3">
    <source>
        <dbReference type="ARBA" id="ARBA00022741"/>
    </source>
</evidence>
<dbReference type="OMA" id="YNKREDP"/>
<dbReference type="InterPro" id="IPR004582">
    <property type="entry name" value="Checkpoint_prot_Rad17_Rad24"/>
</dbReference>
<feature type="compositionally biased region" description="Low complexity" evidence="8">
    <location>
        <begin position="36"/>
        <end position="45"/>
    </location>
</feature>
<dbReference type="SUPFAM" id="SSF52540">
    <property type="entry name" value="P-loop containing nucleoside triphosphate hydrolases"/>
    <property type="match status" value="1"/>
</dbReference>
<feature type="compositionally biased region" description="Low complexity" evidence="8">
    <location>
        <begin position="685"/>
        <end position="694"/>
    </location>
</feature>
<feature type="region of interest" description="Disordered" evidence="8">
    <location>
        <begin position="775"/>
        <end position="832"/>
    </location>
</feature>
<keyword evidence="7" id="KW-0131">Cell cycle</keyword>
<dbReference type="Pfam" id="PF03215">
    <property type="entry name" value="Rad17"/>
    <property type="match status" value="1"/>
</dbReference>
<evidence type="ECO:0000256" key="6">
    <source>
        <dbReference type="ARBA" id="ARBA00023242"/>
    </source>
</evidence>
<organism evidence="10 11">
    <name type="scientific">Sphaerulina musiva (strain SO2202)</name>
    <name type="common">Poplar stem canker fungus</name>
    <name type="synonym">Septoria musiva</name>
    <dbReference type="NCBI Taxonomy" id="692275"/>
    <lineage>
        <taxon>Eukaryota</taxon>
        <taxon>Fungi</taxon>
        <taxon>Dikarya</taxon>
        <taxon>Ascomycota</taxon>
        <taxon>Pezizomycotina</taxon>
        <taxon>Dothideomycetes</taxon>
        <taxon>Dothideomycetidae</taxon>
        <taxon>Mycosphaerellales</taxon>
        <taxon>Mycosphaerellaceae</taxon>
        <taxon>Sphaerulina</taxon>
    </lineage>
</organism>
<dbReference type="GO" id="GO:0003682">
    <property type="term" value="F:chromatin binding"/>
    <property type="evidence" value="ECO:0007669"/>
    <property type="project" value="TreeGrafter"/>
</dbReference>
<dbReference type="GO" id="GO:0005524">
    <property type="term" value="F:ATP binding"/>
    <property type="evidence" value="ECO:0007669"/>
    <property type="project" value="UniProtKB-KW"/>
</dbReference>
<keyword evidence="4" id="KW-0227">DNA damage</keyword>
<feature type="compositionally biased region" description="Polar residues" evidence="8">
    <location>
        <begin position="1"/>
        <end position="10"/>
    </location>
</feature>
<feature type="compositionally biased region" description="Polar residues" evidence="8">
    <location>
        <begin position="78"/>
        <end position="94"/>
    </location>
</feature>
<dbReference type="GO" id="GO:0005634">
    <property type="term" value="C:nucleus"/>
    <property type="evidence" value="ECO:0007669"/>
    <property type="project" value="UniProtKB-SubCell"/>
</dbReference>
<feature type="region of interest" description="Disordered" evidence="8">
    <location>
        <begin position="1"/>
        <end position="101"/>
    </location>
</feature>
<dbReference type="OrthoDB" id="10265971at2759"/>